<dbReference type="GeneID" id="98070300"/>
<evidence type="ECO:0000256" key="5">
    <source>
        <dbReference type="ARBA" id="ARBA00022692"/>
    </source>
</evidence>
<comment type="subcellular location">
    <subcellularLocation>
        <location evidence="1">Cell outer membrane</location>
    </subcellularLocation>
</comment>
<proteinExistence type="inferred from homology"/>
<dbReference type="InterPro" id="IPR003423">
    <property type="entry name" value="OMP_efflux"/>
</dbReference>
<evidence type="ECO:0000256" key="8">
    <source>
        <dbReference type="SAM" id="Coils"/>
    </source>
</evidence>
<dbReference type="AlphaFoldDB" id="H1DKI9"/>
<dbReference type="EMBL" id="ADMC01000030">
    <property type="protein sequence ID" value="EHP45482.1"/>
    <property type="molecule type" value="Genomic_DNA"/>
</dbReference>
<dbReference type="PATRIC" id="fig|742817.3.peg.2966"/>
<sequence length="490" mass="55959">MKMERYKYTLLVAIFLMGGSLVVAQEVLTLDKALKIAFENSPALVQSKLSLRQNELNLQAQKASLKSQFSLDVNPFSYSRSSRYDSYNSKWYDSKSMSSSASLGIVQPVKWTDGTISLINNVSWQDASNRSSGGKSTAFNHNISLQIEQPIFTYNRTKMRLRELELSLESARLNYAMQQLNIEKSVTDNFYSVYQRFKDLTIARDEYANQKQNYEIIKNKVEAGLVAREELFQAEVNMANSESSVYSAEIAYENAKDNFKLLLGMSLDEDIAVLPNTEITPISVNTNDAVKYGLDQRMELRERQITLERDVFSIIEAKAENEFKGNIAARVGLNALGDKVNNIYNNPTDNEEIGLTLTIPIFDWGAKKARVESSKLAMQSDEVELEEQKKEIVINIRQICRNLPTLINQIAIKKKSIENAERTYEINLEKYRNGNMSGMDLQQYQSQLTQAKQDYTNALIQYKLELLNLKVQSLWDFEANKSYLPVDLLK</sequence>
<feature type="coiled-coil region" evidence="8">
    <location>
        <begin position="154"/>
        <end position="220"/>
    </location>
</feature>
<keyword evidence="8" id="KW-0175">Coiled coil</keyword>
<dbReference type="RefSeq" id="WP_009137919.1">
    <property type="nucleotide sequence ID" value="NZ_JH594597.1"/>
</dbReference>
<evidence type="ECO:0000256" key="2">
    <source>
        <dbReference type="ARBA" id="ARBA00007613"/>
    </source>
</evidence>
<evidence type="ECO:0000256" key="1">
    <source>
        <dbReference type="ARBA" id="ARBA00004442"/>
    </source>
</evidence>
<dbReference type="InterPro" id="IPR051906">
    <property type="entry name" value="TolC-like"/>
</dbReference>
<evidence type="ECO:0008006" key="11">
    <source>
        <dbReference type="Google" id="ProtNLM"/>
    </source>
</evidence>
<keyword evidence="7" id="KW-0998">Cell outer membrane</keyword>
<comment type="caution">
    <text evidence="9">The sequence shown here is derived from an EMBL/GenBank/DDBJ whole genome shotgun (WGS) entry which is preliminary data.</text>
</comment>
<dbReference type="STRING" id="742817.HMPREF9449_02775"/>
<evidence type="ECO:0000256" key="6">
    <source>
        <dbReference type="ARBA" id="ARBA00023136"/>
    </source>
</evidence>
<dbReference type="Pfam" id="PF02321">
    <property type="entry name" value="OEP"/>
    <property type="match status" value="2"/>
</dbReference>
<gene>
    <name evidence="9" type="ORF">HMPREF9449_02775</name>
</gene>
<evidence type="ECO:0000313" key="10">
    <source>
        <dbReference type="Proteomes" id="UP000004892"/>
    </source>
</evidence>
<dbReference type="GO" id="GO:0015288">
    <property type="term" value="F:porin activity"/>
    <property type="evidence" value="ECO:0007669"/>
    <property type="project" value="TreeGrafter"/>
</dbReference>
<evidence type="ECO:0000313" key="9">
    <source>
        <dbReference type="EMBL" id="EHP45482.1"/>
    </source>
</evidence>
<dbReference type="HOGENOM" id="CLU_044831_0_0_10"/>
<dbReference type="GO" id="GO:0009279">
    <property type="term" value="C:cell outer membrane"/>
    <property type="evidence" value="ECO:0007669"/>
    <property type="project" value="UniProtKB-SubCell"/>
</dbReference>
<accession>H1DKI9</accession>
<keyword evidence="5" id="KW-0812">Transmembrane</keyword>
<dbReference type="Proteomes" id="UP000004892">
    <property type="component" value="Unassembled WGS sequence"/>
</dbReference>
<dbReference type="PANTHER" id="PTHR30026">
    <property type="entry name" value="OUTER MEMBRANE PROTEIN TOLC"/>
    <property type="match status" value="1"/>
</dbReference>
<dbReference type="PANTHER" id="PTHR30026:SF20">
    <property type="entry name" value="OUTER MEMBRANE PROTEIN TOLC"/>
    <property type="match status" value="1"/>
</dbReference>
<evidence type="ECO:0000256" key="7">
    <source>
        <dbReference type="ARBA" id="ARBA00023237"/>
    </source>
</evidence>
<dbReference type="GO" id="GO:0015562">
    <property type="term" value="F:efflux transmembrane transporter activity"/>
    <property type="evidence" value="ECO:0007669"/>
    <property type="project" value="InterPro"/>
</dbReference>
<keyword evidence="4" id="KW-1134">Transmembrane beta strand</keyword>
<keyword evidence="10" id="KW-1185">Reference proteome</keyword>
<evidence type="ECO:0000256" key="3">
    <source>
        <dbReference type="ARBA" id="ARBA00022448"/>
    </source>
</evidence>
<comment type="similarity">
    <text evidence="2">Belongs to the outer membrane factor (OMF) (TC 1.B.17) family.</text>
</comment>
<dbReference type="Gene3D" id="1.20.1600.10">
    <property type="entry name" value="Outer membrane efflux proteins (OEP)"/>
    <property type="match status" value="1"/>
</dbReference>
<keyword evidence="6" id="KW-0472">Membrane</keyword>
<dbReference type="eggNOG" id="COG1538">
    <property type="taxonomic scope" value="Bacteria"/>
</dbReference>
<reference evidence="9 10" key="1">
    <citation type="submission" date="2012-01" db="EMBL/GenBank/DDBJ databases">
        <title>The Genome Sequence of Odoribacter laneus YIT 12061.</title>
        <authorList>
            <consortium name="The Broad Institute Genome Sequencing Platform"/>
            <person name="Earl A."/>
            <person name="Ward D."/>
            <person name="Feldgarden M."/>
            <person name="Gevers D."/>
            <person name="Morotomi M."/>
            <person name="Young S.K."/>
            <person name="Zeng Q."/>
            <person name="Gargeya S."/>
            <person name="Fitzgerald M."/>
            <person name="Haas B."/>
            <person name="Abouelleil A."/>
            <person name="Alvarado L."/>
            <person name="Arachchi H.M."/>
            <person name="Berlin A."/>
            <person name="Chapman S.B."/>
            <person name="Gearin G."/>
            <person name="Goldberg J."/>
            <person name="Griggs A."/>
            <person name="Gujja S."/>
            <person name="Hansen M."/>
            <person name="Heiman D."/>
            <person name="Howarth C."/>
            <person name="Larimer J."/>
            <person name="Lui A."/>
            <person name="MacDonald P.J.P."/>
            <person name="McCowen C."/>
            <person name="Montmayeur A."/>
            <person name="Murphy C."/>
            <person name="Neiman D."/>
            <person name="Pearson M."/>
            <person name="Priest M."/>
            <person name="Roberts A."/>
            <person name="Saif S."/>
            <person name="Shea T."/>
            <person name="Sisk P."/>
            <person name="Stolte C."/>
            <person name="Sykes S."/>
            <person name="Wortman J."/>
            <person name="Nusbaum C."/>
            <person name="Birren B."/>
        </authorList>
    </citation>
    <scope>NUCLEOTIDE SEQUENCE [LARGE SCALE GENOMIC DNA]</scope>
    <source>
        <strain evidence="9 10">YIT 12061</strain>
    </source>
</reference>
<dbReference type="SUPFAM" id="SSF56954">
    <property type="entry name" value="Outer membrane efflux proteins (OEP)"/>
    <property type="match status" value="1"/>
</dbReference>
<name>H1DKI9_9BACT</name>
<protein>
    <recommendedName>
        <fullName evidence="11">TolC family type I secretion outer membrane protein</fullName>
    </recommendedName>
</protein>
<evidence type="ECO:0000256" key="4">
    <source>
        <dbReference type="ARBA" id="ARBA00022452"/>
    </source>
</evidence>
<dbReference type="GO" id="GO:1990281">
    <property type="term" value="C:efflux pump complex"/>
    <property type="evidence" value="ECO:0007669"/>
    <property type="project" value="TreeGrafter"/>
</dbReference>
<organism evidence="9 10">
    <name type="scientific">Odoribacter laneus YIT 12061</name>
    <dbReference type="NCBI Taxonomy" id="742817"/>
    <lineage>
        <taxon>Bacteria</taxon>
        <taxon>Pseudomonadati</taxon>
        <taxon>Bacteroidota</taxon>
        <taxon>Bacteroidia</taxon>
        <taxon>Bacteroidales</taxon>
        <taxon>Odoribacteraceae</taxon>
        <taxon>Odoribacter</taxon>
    </lineage>
</organism>
<keyword evidence="3" id="KW-0813">Transport</keyword>